<feature type="non-terminal residue" evidence="1">
    <location>
        <position position="1"/>
    </location>
</feature>
<dbReference type="EMBL" id="UINC01061374">
    <property type="protein sequence ID" value="SVB86889.1"/>
    <property type="molecule type" value="Genomic_DNA"/>
</dbReference>
<accession>A0A382HI75</accession>
<dbReference type="AlphaFoldDB" id="A0A382HI75"/>
<name>A0A382HI75_9ZZZZ</name>
<gene>
    <name evidence="1" type="ORF">METZ01_LOCUS239743</name>
</gene>
<proteinExistence type="predicted"/>
<organism evidence="1">
    <name type="scientific">marine metagenome</name>
    <dbReference type="NCBI Taxonomy" id="408172"/>
    <lineage>
        <taxon>unclassified sequences</taxon>
        <taxon>metagenomes</taxon>
        <taxon>ecological metagenomes</taxon>
    </lineage>
</organism>
<dbReference type="Gene3D" id="3.40.50.150">
    <property type="entry name" value="Vaccinia Virus protein VP39"/>
    <property type="match status" value="1"/>
</dbReference>
<evidence type="ECO:0000313" key="1">
    <source>
        <dbReference type="EMBL" id="SVB86889.1"/>
    </source>
</evidence>
<protein>
    <recommendedName>
        <fullName evidence="2">16S rRNA (Cytosine(1402)-N(4))-methyltransferase</fullName>
    </recommendedName>
</protein>
<reference evidence="1" key="1">
    <citation type="submission" date="2018-05" db="EMBL/GenBank/DDBJ databases">
        <authorList>
            <person name="Lanie J.A."/>
            <person name="Ng W.-L."/>
            <person name="Kazmierczak K.M."/>
            <person name="Andrzejewski T.M."/>
            <person name="Davidsen T.M."/>
            <person name="Wayne K.J."/>
            <person name="Tettelin H."/>
            <person name="Glass J.I."/>
            <person name="Rusch D."/>
            <person name="Podicherti R."/>
            <person name="Tsui H.-C.T."/>
            <person name="Winkler M.E."/>
        </authorList>
    </citation>
    <scope>NUCLEOTIDE SEQUENCE</scope>
</reference>
<sequence>RPSTVEVEANPRAKSARLRVVERL</sequence>
<evidence type="ECO:0008006" key="2">
    <source>
        <dbReference type="Google" id="ProtNLM"/>
    </source>
</evidence>
<dbReference type="InterPro" id="IPR029063">
    <property type="entry name" value="SAM-dependent_MTases_sf"/>
</dbReference>